<evidence type="ECO:0000313" key="2">
    <source>
        <dbReference type="Proteomes" id="UP000796880"/>
    </source>
</evidence>
<comment type="caution">
    <text evidence="1">The sequence shown here is derived from an EMBL/GenBank/DDBJ whole genome shotgun (WGS) entry which is preliminary data.</text>
</comment>
<dbReference type="EMBL" id="VOIH02000003">
    <property type="protein sequence ID" value="KAF3452143.1"/>
    <property type="molecule type" value="Genomic_DNA"/>
</dbReference>
<protein>
    <submittedName>
        <fullName evidence="1">Uncharacterized protein</fullName>
    </submittedName>
</protein>
<evidence type="ECO:0000313" key="1">
    <source>
        <dbReference type="EMBL" id="KAF3452143.1"/>
    </source>
</evidence>
<dbReference type="Proteomes" id="UP000796880">
    <property type="component" value="Unassembled WGS sequence"/>
</dbReference>
<reference evidence="1" key="1">
    <citation type="submission" date="2020-03" db="EMBL/GenBank/DDBJ databases">
        <title>A high-quality chromosome-level genome assembly of a woody plant with both climbing and erect habits, Rhamnella rubrinervis.</title>
        <authorList>
            <person name="Lu Z."/>
            <person name="Yang Y."/>
            <person name="Zhu X."/>
            <person name="Sun Y."/>
        </authorList>
    </citation>
    <scope>NUCLEOTIDE SEQUENCE</scope>
    <source>
        <strain evidence="1">BYM</strain>
        <tissue evidence="1">Leaf</tissue>
    </source>
</reference>
<dbReference type="OrthoDB" id="1167981at2759"/>
<sequence length="316" mass="34943">MHPRGERYGQTSSQKRISLPLPNQSLAQVLPESISVPKKTFLDAGYFRGGLVNPFLSLERSREGYYSGNSDYGGGHKRWQWCCHVELNRSPLGIKDATFAEAETLLHGHSFVQTIDSFQVIISKREATHLADRQANWGVRLQSCSQWMGAQSCPGWSQGLPSSASYPPCSLSKIGLKPHGVPDWRVCRLHGFPFCGLLLKPSSADLRLGRLAKIFDPNLRIYSLLEDEPRLRYRKNIAIEESYRSAASRITKAVLPEGGMLQERRLRQGLLGLLLMRLGEGIGKGLINRAGGLLGTRKREVDGGACFSARVGVGSL</sequence>
<name>A0A8K0HI79_9ROSA</name>
<organism evidence="1 2">
    <name type="scientific">Rhamnella rubrinervis</name>
    <dbReference type="NCBI Taxonomy" id="2594499"/>
    <lineage>
        <taxon>Eukaryota</taxon>
        <taxon>Viridiplantae</taxon>
        <taxon>Streptophyta</taxon>
        <taxon>Embryophyta</taxon>
        <taxon>Tracheophyta</taxon>
        <taxon>Spermatophyta</taxon>
        <taxon>Magnoliopsida</taxon>
        <taxon>eudicotyledons</taxon>
        <taxon>Gunneridae</taxon>
        <taxon>Pentapetalae</taxon>
        <taxon>rosids</taxon>
        <taxon>fabids</taxon>
        <taxon>Rosales</taxon>
        <taxon>Rhamnaceae</taxon>
        <taxon>rhamnoid group</taxon>
        <taxon>Rhamneae</taxon>
        <taxon>Rhamnella</taxon>
    </lineage>
</organism>
<keyword evidence="2" id="KW-1185">Reference proteome</keyword>
<proteinExistence type="predicted"/>
<gene>
    <name evidence="1" type="ORF">FNV43_RR08241</name>
</gene>
<accession>A0A8K0HI79</accession>
<dbReference type="AlphaFoldDB" id="A0A8K0HI79"/>